<name>A0ACC2T058_9FUNG</name>
<keyword evidence="2" id="KW-1185">Reference proteome</keyword>
<proteinExistence type="predicted"/>
<accession>A0ACC2T058</accession>
<dbReference type="Proteomes" id="UP001165960">
    <property type="component" value="Unassembled WGS sequence"/>
</dbReference>
<organism evidence="1 2">
    <name type="scientific">Entomophthora muscae</name>
    <dbReference type="NCBI Taxonomy" id="34485"/>
    <lineage>
        <taxon>Eukaryota</taxon>
        <taxon>Fungi</taxon>
        <taxon>Fungi incertae sedis</taxon>
        <taxon>Zoopagomycota</taxon>
        <taxon>Entomophthoromycotina</taxon>
        <taxon>Entomophthoromycetes</taxon>
        <taxon>Entomophthorales</taxon>
        <taxon>Entomophthoraceae</taxon>
        <taxon>Entomophthora</taxon>
    </lineage>
</organism>
<dbReference type="EMBL" id="QTSX02003809">
    <property type="protein sequence ID" value="KAJ9067996.1"/>
    <property type="molecule type" value="Genomic_DNA"/>
</dbReference>
<evidence type="ECO:0000313" key="1">
    <source>
        <dbReference type="EMBL" id="KAJ9067996.1"/>
    </source>
</evidence>
<evidence type="ECO:0000313" key="2">
    <source>
        <dbReference type="Proteomes" id="UP001165960"/>
    </source>
</evidence>
<gene>
    <name evidence="1" type="ORF">DSO57_1033214</name>
</gene>
<reference evidence="1" key="1">
    <citation type="submission" date="2022-04" db="EMBL/GenBank/DDBJ databases">
        <title>Genome of the entomopathogenic fungus Entomophthora muscae.</title>
        <authorList>
            <person name="Elya C."/>
            <person name="Lovett B.R."/>
            <person name="Lee E."/>
            <person name="Macias A.M."/>
            <person name="Hajek A.E."/>
            <person name="De Bivort B.L."/>
            <person name="Kasson M.T."/>
            <person name="De Fine Licht H.H."/>
            <person name="Stajich J.E."/>
        </authorList>
    </citation>
    <scope>NUCLEOTIDE SEQUENCE</scope>
    <source>
        <strain evidence="1">Berkeley</strain>
    </source>
</reference>
<protein>
    <submittedName>
        <fullName evidence="1">Uncharacterized protein</fullName>
    </submittedName>
</protein>
<comment type="caution">
    <text evidence="1">The sequence shown here is derived from an EMBL/GenBank/DDBJ whole genome shotgun (WGS) entry which is preliminary data.</text>
</comment>
<sequence length="523" mass="59067">MRSLRVMVSERLARMRFAKLIQTSKLSMMPQTDSESAAAATEKLIGFSQNASYYIELVLLLVDLIRIEDSLSTGFIIHFLEVTALPETALLSQLSDRLIFKIRSAKNKKEGMRFTAAAAIIWGILAEKLAGKVSEKLFSDLVCSILITSALDTSCHLSMLYSLIALESFSLTANNKQKLISKGLPESIRRLPFITETETPLFLEINFCMRKIVDLMKDRGQMNRPDIEKIFETVNCTINWQMSSSFWKFSEDLTEVRNDRIGFASAKGTTCITDGQWYYEVELVTGGIMQLGWSTKNAHFEPGDGVGVGDEFHSFGYDGCRNLYWFKGESTSYGNMPWCKGDVVGVYLDADTGMMQYFINGVDLGPCYIINEEERLQLLLSEEGLVPAFSLTTFQHVKVNFGHRDFVYPPKLPFSLLNDYGQLSSEFKLGPDYAKHKLLLDPVDQGEEEEHPCRICYLNPGHLMILPCYHDDLCIECITRMKVCPFCRVDISSWKTKGHLSLTFDSISLYHDSNQTATSSLVS</sequence>